<accession>A0A1J6HLZ9</accession>
<comment type="caution">
    <text evidence="1">The sequence shown here is derived from an EMBL/GenBank/DDBJ whole genome shotgun (WGS) entry which is preliminary data.</text>
</comment>
<proteinExistence type="predicted"/>
<dbReference type="NCBIfam" id="TIGR01560">
    <property type="entry name" value="put_DNA_pack"/>
    <property type="match status" value="1"/>
</dbReference>
<dbReference type="InterPro" id="IPR006450">
    <property type="entry name" value="Phage_HK97_gp6-like"/>
</dbReference>
<evidence type="ECO:0000313" key="1">
    <source>
        <dbReference type="EMBL" id="OIS93940.1"/>
    </source>
</evidence>
<dbReference type="Gene3D" id="1.10.3230.30">
    <property type="entry name" value="Phage gp6-like head-tail connector protein"/>
    <property type="match status" value="1"/>
</dbReference>
<evidence type="ECO:0008006" key="3">
    <source>
        <dbReference type="Google" id="ProtNLM"/>
    </source>
</evidence>
<protein>
    <recommendedName>
        <fullName evidence="3">Phage gp6-like head-tail connector protein</fullName>
    </recommendedName>
</protein>
<keyword evidence="2" id="KW-1185">Reference proteome</keyword>
<sequence length="110" mass="12230">MALVELDLLEKHLRVFHDDEDAELEVYLAAAETIVVEYVDREIVGTGATPTLPDGIVVTPPITAAILLVAADLYENREPDMKAEDNAVLPRHVRALLAPYRGWRTLPVEE</sequence>
<dbReference type="AlphaFoldDB" id="A0A1J6HLZ9"/>
<evidence type="ECO:0000313" key="2">
    <source>
        <dbReference type="Proteomes" id="UP000182985"/>
    </source>
</evidence>
<gene>
    <name evidence="1" type="ORF">BLA27_07525</name>
</gene>
<dbReference type="Proteomes" id="UP000182985">
    <property type="component" value="Unassembled WGS sequence"/>
</dbReference>
<name>A0A1J6HLZ9_9HYPH</name>
<dbReference type="Pfam" id="PF05135">
    <property type="entry name" value="Phage_connect_1"/>
    <property type="match status" value="1"/>
</dbReference>
<organism evidence="1 2">
    <name type="scientific">Brucella cytisi</name>
    <dbReference type="NCBI Taxonomy" id="407152"/>
    <lineage>
        <taxon>Bacteria</taxon>
        <taxon>Pseudomonadati</taxon>
        <taxon>Pseudomonadota</taxon>
        <taxon>Alphaproteobacteria</taxon>
        <taxon>Hyphomicrobiales</taxon>
        <taxon>Brucellaceae</taxon>
        <taxon>Brucella/Ochrobactrum group</taxon>
        <taxon>Brucella</taxon>
    </lineage>
</organism>
<dbReference type="OrthoDB" id="8452228at2"/>
<dbReference type="InterPro" id="IPR021146">
    <property type="entry name" value="Phage_gp6-like_head-tail"/>
</dbReference>
<dbReference type="EMBL" id="MOEC01000006">
    <property type="protein sequence ID" value="OIS93940.1"/>
    <property type="molecule type" value="Genomic_DNA"/>
</dbReference>
<dbReference type="CDD" id="cd08054">
    <property type="entry name" value="gp6"/>
    <property type="match status" value="1"/>
</dbReference>
<reference evidence="1 2" key="1">
    <citation type="submission" date="2016-10" db="EMBL/GenBank/DDBJ databases">
        <title>The Draft Genome Sequence of the Potato Rhizosphere Bacteria Ochrobactrum sp. IPA7.2.</title>
        <authorList>
            <person name="Gogoleva N.E."/>
            <person name="Khlopko Y.A."/>
            <person name="Burygin G.L."/>
            <person name="Plotnikov A.O."/>
        </authorList>
    </citation>
    <scope>NUCLEOTIDE SEQUENCE [LARGE SCALE GENOMIC DNA]</scope>
    <source>
        <strain evidence="1 2">IPA7.2</strain>
    </source>
</reference>